<evidence type="ECO:0000313" key="3">
    <source>
        <dbReference type="EMBL" id="KAK7522105.1"/>
    </source>
</evidence>
<evidence type="ECO:0000313" key="4">
    <source>
        <dbReference type="Proteomes" id="UP001363622"/>
    </source>
</evidence>
<sequence>MCACCVIKTYVGRLCAVRACGLRPPCLVLSWWWSLLLADGPEAFPPAPHRHDAPTAPPAPPLASIQTTNPRTLDARKYSSRQSISKASIHTSRPRDCALSLQPSPLLLQDPPVGRLCNSGPPVDPVSGSWS</sequence>
<organism evidence="3 4">
    <name type="scientific">Phyllosticta citriasiana</name>
    <dbReference type="NCBI Taxonomy" id="595635"/>
    <lineage>
        <taxon>Eukaryota</taxon>
        <taxon>Fungi</taxon>
        <taxon>Dikarya</taxon>
        <taxon>Ascomycota</taxon>
        <taxon>Pezizomycotina</taxon>
        <taxon>Dothideomycetes</taxon>
        <taxon>Dothideomycetes incertae sedis</taxon>
        <taxon>Botryosphaeriales</taxon>
        <taxon>Phyllostictaceae</taxon>
        <taxon>Phyllosticta</taxon>
    </lineage>
</organism>
<proteinExistence type="predicted"/>
<name>A0ABR1KVA0_9PEZI</name>
<feature type="chain" id="PRO_5045437836" description="Secreted protein" evidence="2">
    <location>
        <begin position="44"/>
        <end position="131"/>
    </location>
</feature>
<accession>A0ABR1KVA0</accession>
<keyword evidence="4" id="KW-1185">Reference proteome</keyword>
<feature type="region of interest" description="Disordered" evidence="1">
    <location>
        <begin position="111"/>
        <end position="131"/>
    </location>
</feature>
<dbReference type="Proteomes" id="UP001363622">
    <property type="component" value="Unassembled WGS sequence"/>
</dbReference>
<reference evidence="3 4" key="1">
    <citation type="submission" date="2024-04" db="EMBL/GenBank/DDBJ databases">
        <title>Phyllosticta paracitricarpa is synonymous to the EU quarantine fungus P. citricarpa based on phylogenomic analyses.</title>
        <authorList>
            <consortium name="Lawrence Berkeley National Laboratory"/>
            <person name="Van Ingen-Buijs V.A."/>
            <person name="Van Westerhoven A.C."/>
            <person name="Haridas S."/>
            <person name="Skiadas P."/>
            <person name="Martin F."/>
            <person name="Groenewald J.Z."/>
            <person name="Crous P.W."/>
            <person name="Seidl M.F."/>
        </authorList>
    </citation>
    <scope>NUCLEOTIDE SEQUENCE [LARGE SCALE GENOMIC DNA]</scope>
    <source>
        <strain evidence="3 4">CBS 123371</strain>
    </source>
</reference>
<comment type="caution">
    <text evidence="3">The sequence shown here is derived from an EMBL/GenBank/DDBJ whole genome shotgun (WGS) entry which is preliminary data.</text>
</comment>
<evidence type="ECO:0000256" key="2">
    <source>
        <dbReference type="SAM" id="SignalP"/>
    </source>
</evidence>
<protein>
    <recommendedName>
        <fullName evidence="5">Secreted protein</fullName>
    </recommendedName>
</protein>
<evidence type="ECO:0000256" key="1">
    <source>
        <dbReference type="SAM" id="MobiDB-lite"/>
    </source>
</evidence>
<feature type="signal peptide" evidence="2">
    <location>
        <begin position="1"/>
        <end position="43"/>
    </location>
</feature>
<keyword evidence="2" id="KW-0732">Signal</keyword>
<gene>
    <name evidence="3" type="ORF">IWZ03DRAFT_109372</name>
</gene>
<dbReference type="EMBL" id="JBBPHU010000002">
    <property type="protein sequence ID" value="KAK7522105.1"/>
    <property type="molecule type" value="Genomic_DNA"/>
</dbReference>
<evidence type="ECO:0008006" key="5">
    <source>
        <dbReference type="Google" id="ProtNLM"/>
    </source>
</evidence>
<feature type="region of interest" description="Disordered" evidence="1">
    <location>
        <begin position="44"/>
        <end position="96"/>
    </location>
</feature>
<feature type="compositionally biased region" description="Polar residues" evidence="1">
    <location>
        <begin position="80"/>
        <end position="91"/>
    </location>
</feature>